<comment type="caution">
    <text evidence="2">The sequence shown here is derived from an EMBL/GenBank/DDBJ whole genome shotgun (WGS) entry which is preliminary data.</text>
</comment>
<dbReference type="EMBL" id="CAJNOR010004874">
    <property type="protein sequence ID" value="CAF1532511.1"/>
    <property type="molecule type" value="Genomic_DNA"/>
</dbReference>
<dbReference type="OrthoDB" id="10004602at2759"/>
<evidence type="ECO:0000313" key="2">
    <source>
        <dbReference type="EMBL" id="CAF0778978.1"/>
    </source>
</evidence>
<organism evidence="2 5">
    <name type="scientific">Adineta ricciae</name>
    <name type="common">Rotifer</name>
    <dbReference type="NCBI Taxonomy" id="249248"/>
    <lineage>
        <taxon>Eukaryota</taxon>
        <taxon>Metazoa</taxon>
        <taxon>Spiralia</taxon>
        <taxon>Gnathifera</taxon>
        <taxon>Rotifera</taxon>
        <taxon>Eurotatoria</taxon>
        <taxon>Bdelloidea</taxon>
        <taxon>Adinetida</taxon>
        <taxon>Adinetidae</taxon>
        <taxon>Adineta</taxon>
    </lineage>
</organism>
<accession>A0A813RE04</accession>
<evidence type="ECO:0000256" key="1">
    <source>
        <dbReference type="SAM" id="Phobius"/>
    </source>
</evidence>
<dbReference type="EMBL" id="CAJNOJ010000009">
    <property type="protein sequence ID" value="CAF0778978.1"/>
    <property type="molecule type" value="Genomic_DNA"/>
</dbReference>
<evidence type="ECO:0000313" key="4">
    <source>
        <dbReference type="Proteomes" id="UP000663828"/>
    </source>
</evidence>
<keyword evidence="1" id="KW-0472">Membrane</keyword>
<keyword evidence="1" id="KW-1133">Transmembrane helix</keyword>
<sequence length="225" mass="25335">MIIELIGSLSIAIGFVSLMILTIIHARKNQNDVSYIHEIDRSQMKMNHLREEASLPFEQSTQVAVKVTSSSTSLTRKRSIVNVIQVDKTSLSSVKYGIQWKFPNDEEMQSEKINSSLTNIENSSEYDQTDSLSFGDQAICVRNLIEKFENNPLENKLAVIESDLTSIDSQTIKTDRNQNQQKISHHSSISNLDITIPSNISSSIDLEQFESFSTTSNLSEFLITN</sequence>
<proteinExistence type="predicted"/>
<keyword evidence="4" id="KW-1185">Reference proteome</keyword>
<name>A0A813RE04_ADIRI</name>
<gene>
    <name evidence="2" type="ORF">EDS130_LOCUS3732</name>
    <name evidence="3" type="ORF">XAT740_LOCUS41578</name>
</gene>
<reference evidence="2" key="1">
    <citation type="submission" date="2021-02" db="EMBL/GenBank/DDBJ databases">
        <authorList>
            <person name="Nowell W R."/>
        </authorList>
    </citation>
    <scope>NUCLEOTIDE SEQUENCE</scope>
</reference>
<feature type="transmembrane region" description="Helical" evidence="1">
    <location>
        <begin position="6"/>
        <end position="24"/>
    </location>
</feature>
<dbReference type="Proteomes" id="UP000663852">
    <property type="component" value="Unassembled WGS sequence"/>
</dbReference>
<protein>
    <submittedName>
        <fullName evidence="2">Uncharacterized protein</fullName>
    </submittedName>
</protein>
<keyword evidence="1" id="KW-0812">Transmembrane</keyword>
<evidence type="ECO:0000313" key="3">
    <source>
        <dbReference type="EMBL" id="CAF1532511.1"/>
    </source>
</evidence>
<dbReference type="AlphaFoldDB" id="A0A813RE04"/>
<evidence type="ECO:0000313" key="5">
    <source>
        <dbReference type="Proteomes" id="UP000663852"/>
    </source>
</evidence>
<dbReference type="Proteomes" id="UP000663828">
    <property type="component" value="Unassembled WGS sequence"/>
</dbReference>